<sequence length="58" mass="5965">RESASPGRSSAPTRGRTPAIAGGRRGARSRGSASPQPALHTSHRFAPESCSTSTSWSS</sequence>
<reference evidence="2" key="2">
    <citation type="submission" date="2024-10" db="UniProtKB">
        <authorList>
            <consortium name="EnsemblProtists"/>
        </authorList>
    </citation>
    <scope>IDENTIFICATION</scope>
</reference>
<feature type="compositionally biased region" description="Polar residues" evidence="1">
    <location>
        <begin position="1"/>
        <end position="12"/>
    </location>
</feature>
<feature type="region of interest" description="Disordered" evidence="1">
    <location>
        <begin position="1"/>
        <end position="58"/>
    </location>
</feature>
<dbReference type="KEGG" id="ehx:EMIHUDRAFT_367776"/>
<dbReference type="Proteomes" id="UP000013827">
    <property type="component" value="Unassembled WGS sequence"/>
</dbReference>
<keyword evidence="3" id="KW-1185">Reference proteome</keyword>
<dbReference type="EnsemblProtists" id="EOD24188">
    <property type="protein sequence ID" value="EOD24188"/>
    <property type="gene ID" value="EMIHUDRAFT_367776"/>
</dbReference>
<organism evidence="2 3">
    <name type="scientific">Emiliania huxleyi (strain CCMP1516)</name>
    <dbReference type="NCBI Taxonomy" id="280463"/>
    <lineage>
        <taxon>Eukaryota</taxon>
        <taxon>Haptista</taxon>
        <taxon>Haptophyta</taxon>
        <taxon>Prymnesiophyceae</taxon>
        <taxon>Isochrysidales</taxon>
        <taxon>Noelaerhabdaceae</taxon>
        <taxon>Emiliania</taxon>
    </lineage>
</organism>
<feature type="compositionally biased region" description="Low complexity" evidence="1">
    <location>
        <begin position="49"/>
        <end position="58"/>
    </location>
</feature>
<reference evidence="3" key="1">
    <citation type="journal article" date="2013" name="Nature">
        <title>Pan genome of the phytoplankton Emiliania underpins its global distribution.</title>
        <authorList>
            <person name="Read B.A."/>
            <person name="Kegel J."/>
            <person name="Klute M.J."/>
            <person name="Kuo A."/>
            <person name="Lefebvre S.C."/>
            <person name="Maumus F."/>
            <person name="Mayer C."/>
            <person name="Miller J."/>
            <person name="Monier A."/>
            <person name="Salamov A."/>
            <person name="Young J."/>
            <person name="Aguilar M."/>
            <person name="Claverie J.M."/>
            <person name="Frickenhaus S."/>
            <person name="Gonzalez K."/>
            <person name="Herman E.K."/>
            <person name="Lin Y.C."/>
            <person name="Napier J."/>
            <person name="Ogata H."/>
            <person name="Sarno A.F."/>
            <person name="Shmutz J."/>
            <person name="Schroeder D."/>
            <person name="de Vargas C."/>
            <person name="Verret F."/>
            <person name="von Dassow P."/>
            <person name="Valentin K."/>
            <person name="Van de Peer Y."/>
            <person name="Wheeler G."/>
            <person name="Dacks J.B."/>
            <person name="Delwiche C.F."/>
            <person name="Dyhrman S.T."/>
            <person name="Glockner G."/>
            <person name="John U."/>
            <person name="Richards T."/>
            <person name="Worden A.Z."/>
            <person name="Zhang X."/>
            <person name="Grigoriev I.V."/>
            <person name="Allen A.E."/>
            <person name="Bidle K."/>
            <person name="Borodovsky M."/>
            <person name="Bowler C."/>
            <person name="Brownlee C."/>
            <person name="Cock J.M."/>
            <person name="Elias M."/>
            <person name="Gladyshev V.N."/>
            <person name="Groth M."/>
            <person name="Guda C."/>
            <person name="Hadaegh A."/>
            <person name="Iglesias-Rodriguez M.D."/>
            <person name="Jenkins J."/>
            <person name="Jones B.M."/>
            <person name="Lawson T."/>
            <person name="Leese F."/>
            <person name="Lindquist E."/>
            <person name="Lobanov A."/>
            <person name="Lomsadze A."/>
            <person name="Malik S.B."/>
            <person name="Marsh M.E."/>
            <person name="Mackinder L."/>
            <person name="Mock T."/>
            <person name="Mueller-Roeber B."/>
            <person name="Pagarete A."/>
            <person name="Parker M."/>
            <person name="Probert I."/>
            <person name="Quesneville H."/>
            <person name="Raines C."/>
            <person name="Rensing S.A."/>
            <person name="Riano-Pachon D.M."/>
            <person name="Richier S."/>
            <person name="Rokitta S."/>
            <person name="Shiraiwa Y."/>
            <person name="Soanes D.M."/>
            <person name="van der Giezen M."/>
            <person name="Wahlund T.M."/>
            <person name="Williams B."/>
            <person name="Wilson W."/>
            <person name="Wolfe G."/>
            <person name="Wurch L.L."/>
        </authorList>
    </citation>
    <scope>NUCLEOTIDE SEQUENCE</scope>
</reference>
<dbReference type="GeneID" id="17269768"/>
<dbReference type="RefSeq" id="XP_005776617.1">
    <property type="nucleotide sequence ID" value="XM_005776560.1"/>
</dbReference>
<name>A0A0D3JL03_EMIH1</name>
<dbReference type="PaxDb" id="2903-EOD24188"/>
<accession>A0A0D3JL03</accession>
<proteinExistence type="predicted"/>
<dbReference type="AlphaFoldDB" id="A0A0D3JL03"/>
<protein>
    <submittedName>
        <fullName evidence="2">Uncharacterized protein</fullName>
    </submittedName>
</protein>
<evidence type="ECO:0000256" key="1">
    <source>
        <dbReference type="SAM" id="MobiDB-lite"/>
    </source>
</evidence>
<evidence type="ECO:0000313" key="2">
    <source>
        <dbReference type="EnsemblProtists" id="EOD24188"/>
    </source>
</evidence>
<dbReference type="HOGENOM" id="CLU_2985404_0_0_1"/>
<evidence type="ECO:0000313" key="3">
    <source>
        <dbReference type="Proteomes" id="UP000013827"/>
    </source>
</evidence>